<dbReference type="CDD" id="cd22332">
    <property type="entry name" value="HsdR_N"/>
    <property type="match status" value="1"/>
</dbReference>
<evidence type="ECO:0000313" key="12">
    <source>
        <dbReference type="EMBL" id="MDX7721533.1"/>
    </source>
</evidence>
<dbReference type="GO" id="GO:0005524">
    <property type="term" value="F:ATP binding"/>
    <property type="evidence" value="ECO:0007669"/>
    <property type="project" value="UniProtKB-KW"/>
</dbReference>
<keyword evidence="7 12" id="KW-0255">Endonuclease</keyword>
<evidence type="ECO:0000256" key="2">
    <source>
        <dbReference type="ARBA" id="ARBA00008598"/>
    </source>
</evidence>
<dbReference type="EC" id="3.1.21.3" evidence="3"/>
<dbReference type="PANTHER" id="PTHR30195">
    <property type="entry name" value="TYPE I SITE-SPECIFIC DEOXYRIBONUCLEASE PROTEIN SUBUNIT M AND R"/>
    <property type="match status" value="1"/>
</dbReference>
<evidence type="ECO:0000313" key="13">
    <source>
        <dbReference type="Proteomes" id="UP001277183"/>
    </source>
</evidence>
<sequence>MNNVGQRERATQNRVIKLFQAELGYRYLGDWHTRENNRNVEPELLTAWLVGRGVDAALIPKVLRQLDRAASLGEGRLLYDANKEVYRLLRYGVKEKVGAGEQNQTVWLIDWANPQVNDFAIAEEVTVKGEHKKRPDLVLYVNGIALGVIHVQDL</sequence>
<evidence type="ECO:0000256" key="7">
    <source>
        <dbReference type="ARBA" id="ARBA00022759"/>
    </source>
</evidence>
<evidence type="ECO:0000256" key="9">
    <source>
        <dbReference type="ARBA" id="ARBA00022840"/>
    </source>
</evidence>
<comment type="similarity">
    <text evidence="2">Belongs to the HsdR family.</text>
</comment>
<evidence type="ECO:0000256" key="4">
    <source>
        <dbReference type="ARBA" id="ARBA00022722"/>
    </source>
</evidence>
<evidence type="ECO:0000256" key="8">
    <source>
        <dbReference type="ARBA" id="ARBA00022801"/>
    </source>
</evidence>
<keyword evidence="10" id="KW-0238">DNA-binding</keyword>
<comment type="caution">
    <text evidence="12">The sequence shown here is derived from an EMBL/GenBank/DDBJ whole genome shotgun (WGS) entry which is preliminary data.</text>
</comment>
<keyword evidence="4" id="KW-0540">Nuclease</keyword>
<dbReference type="InterPro" id="IPR007409">
    <property type="entry name" value="Restrct_endonuc_type1_HsdR_N"/>
</dbReference>
<protein>
    <recommendedName>
        <fullName evidence="3">type I site-specific deoxyribonuclease</fullName>
        <ecNumber evidence="3">3.1.21.3</ecNumber>
    </recommendedName>
</protein>
<keyword evidence="6" id="KW-0680">Restriction system</keyword>
<evidence type="ECO:0000256" key="10">
    <source>
        <dbReference type="ARBA" id="ARBA00023125"/>
    </source>
</evidence>
<dbReference type="Pfam" id="PF04313">
    <property type="entry name" value="HSDR_N"/>
    <property type="match status" value="1"/>
</dbReference>
<organism evidence="12 13">
    <name type="scientific">Aeromonas caviae</name>
    <name type="common">Aeromonas punctata</name>
    <dbReference type="NCBI Taxonomy" id="648"/>
    <lineage>
        <taxon>Bacteria</taxon>
        <taxon>Pseudomonadati</taxon>
        <taxon>Pseudomonadota</taxon>
        <taxon>Gammaproteobacteria</taxon>
        <taxon>Aeromonadales</taxon>
        <taxon>Aeromonadaceae</taxon>
        <taxon>Aeromonas</taxon>
    </lineage>
</organism>
<evidence type="ECO:0000256" key="3">
    <source>
        <dbReference type="ARBA" id="ARBA00012654"/>
    </source>
</evidence>
<accession>A0AAW9F6H8</accession>
<name>A0AAW9F6H8_AERCA</name>
<evidence type="ECO:0000256" key="5">
    <source>
        <dbReference type="ARBA" id="ARBA00022741"/>
    </source>
</evidence>
<reference evidence="12" key="1">
    <citation type="submission" date="2023-11" db="EMBL/GenBank/DDBJ databases">
        <title>WGS of Aeromonas in Northern Israel.</title>
        <authorList>
            <person name="Hershko Y."/>
        </authorList>
    </citation>
    <scope>NUCLEOTIDE SEQUENCE</scope>
    <source>
        <strain evidence="12">77416</strain>
    </source>
</reference>
<dbReference type="GO" id="GO:0009307">
    <property type="term" value="P:DNA restriction-modification system"/>
    <property type="evidence" value="ECO:0007669"/>
    <property type="project" value="UniProtKB-KW"/>
</dbReference>
<dbReference type="EMBL" id="JAWZVU010000081">
    <property type="protein sequence ID" value="MDX7721533.1"/>
    <property type="molecule type" value="Genomic_DNA"/>
</dbReference>
<proteinExistence type="inferred from homology"/>
<dbReference type="PANTHER" id="PTHR30195:SF15">
    <property type="entry name" value="TYPE I RESTRICTION ENZYME HINDI ENDONUCLEASE SUBUNIT"/>
    <property type="match status" value="1"/>
</dbReference>
<dbReference type="AlphaFoldDB" id="A0AAW9F6H8"/>
<evidence type="ECO:0000259" key="11">
    <source>
        <dbReference type="Pfam" id="PF04313"/>
    </source>
</evidence>
<dbReference type="RefSeq" id="WP_319886757.1">
    <property type="nucleotide sequence ID" value="NZ_JAWZVU010000081.1"/>
</dbReference>
<comment type="catalytic activity">
    <reaction evidence="1">
        <text>Endonucleolytic cleavage of DNA to give random double-stranded fragments with terminal 5'-phosphates, ATP is simultaneously hydrolyzed.</text>
        <dbReference type="EC" id="3.1.21.3"/>
    </reaction>
</comment>
<dbReference type="GO" id="GO:0009035">
    <property type="term" value="F:type I site-specific deoxyribonuclease activity"/>
    <property type="evidence" value="ECO:0007669"/>
    <property type="project" value="UniProtKB-EC"/>
</dbReference>
<dbReference type="InterPro" id="IPR051268">
    <property type="entry name" value="Type-I_R_enzyme_R_subunit"/>
</dbReference>
<gene>
    <name evidence="12" type="ORF">SJS77_13780</name>
</gene>
<keyword evidence="9" id="KW-0067">ATP-binding</keyword>
<feature type="domain" description="Restriction endonuclease type I HsdR N-terminal" evidence="11">
    <location>
        <begin position="6"/>
        <end position="149"/>
    </location>
</feature>
<keyword evidence="8" id="KW-0378">Hydrolase</keyword>
<evidence type="ECO:0000256" key="1">
    <source>
        <dbReference type="ARBA" id="ARBA00000851"/>
    </source>
</evidence>
<keyword evidence="5" id="KW-0547">Nucleotide-binding</keyword>
<evidence type="ECO:0000256" key="6">
    <source>
        <dbReference type="ARBA" id="ARBA00022747"/>
    </source>
</evidence>
<dbReference type="GO" id="GO:0003677">
    <property type="term" value="F:DNA binding"/>
    <property type="evidence" value="ECO:0007669"/>
    <property type="project" value="UniProtKB-KW"/>
</dbReference>
<dbReference type="Proteomes" id="UP001277183">
    <property type="component" value="Unassembled WGS sequence"/>
</dbReference>
<dbReference type="Gene3D" id="3.90.1570.50">
    <property type="match status" value="1"/>
</dbReference>